<comment type="caution">
    <text evidence="1">The sequence shown here is derived from an EMBL/GenBank/DDBJ whole genome shotgun (WGS) entry which is preliminary data.</text>
</comment>
<dbReference type="Proteomes" id="UP000003179">
    <property type="component" value="Unassembled WGS sequence"/>
</dbReference>
<reference evidence="1" key="1">
    <citation type="submission" date="2010-08" db="EMBL/GenBank/DDBJ databases">
        <authorList>
            <person name="Weinstock G."/>
            <person name="Sodergren E."/>
            <person name="Clifton S."/>
            <person name="Fulton L."/>
            <person name="Fulton B."/>
            <person name="Courtney L."/>
            <person name="Fronick C."/>
            <person name="Harrison M."/>
            <person name="Strong C."/>
            <person name="Farmer C."/>
            <person name="Delahaunty K."/>
            <person name="Markovic C."/>
            <person name="Hall O."/>
            <person name="Minx P."/>
            <person name="Tomlinson C."/>
            <person name="Mitreva M."/>
            <person name="Hou S."/>
            <person name="Chen J."/>
            <person name="Wollam A."/>
            <person name="Pepin K.H."/>
            <person name="Johnson M."/>
            <person name="Bhonagiri V."/>
            <person name="Zhang X."/>
            <person name="Suruliraj S."/>
            <person name="Warren W."/>
            <person name="Chinwalla A."/>
            <person name="Mardis E.R."/>
            <person name="Wilson R.K."/>
        </authorList>
    </citation>
    <scope>NUCLEOTIDE SEQUENCE [LARGE SCALE GENOMIC DNA]</scope>
    <source>
        <strain evidence="1">HL044PA1</strain>
    </source>
</reference>
<organism evidence="1 2">
    <name type="scientific">Cutibacterium modestum HL044PA1</name>
    <dbReference type="NCBI Taxonomy" id="765109"/>
    <lineage>
        <taxon>Bacteria</taxon>
        <taxon>Bacillati</taxon>
        <taxon>Actinomycetota</taxon>
        <taxon>Actinomycetes</taxon>
        <taxon>Propionibacteriales</taxon>
        <taxon>Propionibacteriaceae</taxon>
        <taxon>Cutibacterium</taxon>
        <taxon>Cutibacterium modestum</taxon>
    </lineage>
</organism>
<name>A0ABN0C7G2_9ACTN</name>
<gene>
    <name evidence="1" type="ORF">HMPREF9607_00660</name>
</gene>
<evidence type="ECO:0000313" key="1">
    <source>
        <dbReference type="EMBL" id="EFS93183.1"/>
    </source>
</evidence>
<evidence type="ECO:0000313" key="2">
    <source>
        <dbReference type="Proteomes" id="UP000003179"/>
    </source>
</evidence>
<keyword evidence="2" id="KW-1185">Reference proteome</keyword>
<dbReference type="EMBL" id="ADZU01000012">
    <property type="protein sequence ID" value="EFS93183.1"/>
    <property type="molecule type" value="Genomic_DNA"/>
</dbReference>
<protein>
    <submittedName>
        <fullName evidence="1">Uncharacterized protein</fullName>
    </submittedName>
</protein>
<accession>A0ABN0C7G2</accession>
<proteinExistence type="predicted"/>
<sequence>MLLTTRLSLHGEPGGIEVTILNVEGIGVAGSDGGELAGSLVDVPR</sequence>